<protein>
    <submittedName>
        <fullName evidence="5">Thioredoxin</fullName>
    </submittedName>
</protein>
<evidence type="ECO:0000256" key="1">
    <source>
        <dbReference type="ARBA" id="ARBA00022448"/>
    </source>
</evidence>
<dbReference type="PANTHER" id="PTHR45663:SF11">
    <property type="entry name" value="GEO12009P1"/>
    <property type="match status" value="1"/>
</dbReference>
<accession>A0A7J3QEB7</accession>
<dbReference type="GO" id="GO:0015035">
    <property type="term" value="F:protein-disulfide reductase activity"/>
    <property type="evidence" value="ECO:0007669"/>
    <property type="project" value="TreeGrafter"/>
</dbReference>
<dbReference type="Gene3D" id="3.40.30.10">
    <property type="entry name" value="Glutaredoxin"/>
    <property type="match status" value="1"/>
</dbReference>
<organism evidence="5">
    <name type="scientific">Ignisphaera aggregans</name>
    <dbReference type="NCBI Taxonomy" id="334771"/>
    <lineage>
        <taxon>Archaea</taxon>
        <taxon>Thermoproteota</taxon>
        <taxon>Thermoprotei</taxon>
        <taxon>Desulfurococcales</taxon>
        <taxon>Desulfurococcaceae</taxon>
        <taxon>Ignisphaera</taxon>
    </lineage>
</organism>
<keyword evidence="2" id="KW-0249">Electron transport</keyword>
<gene>
    <name evidence="5" type="ORF">ENV02_00240</name>
</gene>
<evidence type="ECO:0000313" key="5">
    <source>
        <dbReference type="EMBL" id="HGV66231.1"/>
    </source>
</evidence>
<comment type="caution">
    <text evidence="5">The sequence shown here is derived from an EMBL/GenBank/DDBJ whole genome shotgun (WGS) entry which is preliminary data.</text>
</comment>
<dbReference type="PANTHER" id="PTHR45663">
    <property type="entry name" value="GEO12009P1"/>
    <property type="match status" value="1"/>
</dbReference>
<keyword evidence="1" id="KW-0813">Transport</keyword>
<sequence>MIKDNEINSDISEIIDRISQEYSKNIDLKSNACCNTSLKGALYVRSYREFINALESCRITFVLITTTYCPYCRLFKPIFYRIAEQYNNKAAFIEVNADYIPEIAMMFNVYSTPTTIVLVDGRMVDELIGYIPANYFKEYIDDVLKNVKCIQG</sequence>
<proteinExistence type="predicted"/>
<reference evidence="5" key="1">
    <citation type="journal article" date="2020" name="mSystems">
        <title>Genome- and Community-Level Interaction Insights into Carbon Utilization and Element Cycling Functions of Hydrothermarchaeota in Hydrothermal Sediment.</title>
        <authorList>
            <person name="Zhou Z."/>
            <person name="Liu Y."/>
            <person name="Xu W."/>
            <person name="Pan J."/>
            <person name="Luo Z.H."/>
            <person name="Li M."/>
        </authorList>
    </citation>
    <scope>NUCLEOTIDE SEQUENCE [LARGE SCALE GENOMIC DNA]</scope>
    <source>
        <strain evidence="5">SpSt-721</strain>
    </source>
</reference>
<evidence type="ECO:0000256" key="3">
    <source>
        <dbReference type="ARBA" id="ARBA00023157"/>
    </source>
</evidence>
<dbReference type="GO" id="GO:0005737">
    <property type="term" value="C:cytoplasm"/>
    <property type="evidence" value="ECO:0007669"/>
    <property type="project" value="TreeGrafter"/>
</dbReference>
<keyword evidence="3" id="KW-1015">Disulfide bond</keyword>
<dbReference type="CDD" id="cd02947">
    <property type="entry name" value="TRX_family"/>
    <property type="match status" value="1"/>
</dbReference>
<dbReference type="PROSITE" id="PS00194">
    <property type="entry name" value="THIOREDOXIN_1"/>
    <property type="match status" value="1"/>
</dbReference>
<dbReference type="SUPFAM" id="SSF52833">
    <property type="entry name" value="Thioredoxin-like"/>
    <property type="match status" value="1"/>
</dbReference>
<dbReference type="PROSITE" id="PS51352">
    <property type="entry name" value="THIOREDOXIN_2"/>
    <property type="match status" value="1"/>
</dbReference>
<dbReference type="Pfam" id="PF00085">
    <property type="entry name" value="Thioredoxin"/>
    <property type="match status" value="1"/>
</dbReference>
<evidence type="ECO:0000256" key="2">
    <source>
        <dbReference type="ARBA" id="ARBA00022982"/>
    </source>
</evidence>
<dbReference type="AlphaFoldDB" id="A0A7J3QEB7"/>
<dbReference type="InterPro" id="IPR013766">
    <property type="entry name" value="Thioredoxin_domain"/>
</dbReference>
<dbReference type="EMBL" id="DTET01000010">
    <property type="protein sequence ID" value="HGV66231.1"/>
    <property type="molecule type" value="Genomic_DNA"/>
</dbReference>
<feature type="domain" description="Thioredoxin" evidence="4">
    <location>
        <begin position="23"/>
        <end position="145"/>
    </location>
</feature>
<dbReference type="InterPro" id="IPR017937">
    <property type="entry name" value="Thioredoxin_CS"/>
</dbReference>
<evidence type="ECO:0000259" key="4">
    <source>
        <dbReference type="PROSITE" id="PS51352"/>
    </source>
</evidence>
<dbReference type="InterPro" id="IPR036249">
    <property type="entry name" value="Thioredoxin-like_sf"/>
</dbReference>
<name>A0A7J3QEB7_9CREN</name>